<organism evidence="3 4">
    <name type="scientific">Profundibacterium mesophilum KAUST100406-0324</name>
    <dbReference type="NCBI Taxonomy" id="1037889"/>
    <lineage>
        <taxon>Bacteria</taxon>
        <taxon>Pseudomonadati</taxon>
        <taxon>Pseudomonadota</taxon>
        <taxon>Alphaproteobacteria</taxon>
        <taxon>Rhodobacterales</taxon>
        <taxon>Roseobacteraceae</taxon>
        <taxon>Profundibacterium</taxon>
    </lineage>
</organism>
<accession>A0A921NSR0</accession>
<dbReference type="PANTHER" id="PTHR31438:SF1">
    <property type="entry name" value="LYSINE N-ACYLTRANSFERASE C17G9.06C-RELATED"/>
    <property type="match status" value="1"/>
</dbReference>
<dbReference type="PANTHER" id="PTHR31438">
    <property type="entry name" value="LYSINE N-ACYLTRANSFERASE C17G9.06C-RELATED"/>
    <property type="match status" value="1"/>
</dbReference>
<evidence type="ECO:0000313" key="3">
    <source>
        <dbReference type="EMBL" id="KAF0677252.1"/>
    </source>
</evidence>
<dbReference type="OrthoDB" id="9814648at2"/>
<dbReference type="InterPro" id="IPR000182">
    <property type="entry name" value="GNAT_dom"/>
</dbReference>
<dbReference type="Proteomes" id="UP000698242">
    <property type="component" value="Unassembled WGS sequence"/>
</dbReference>
<evidence type="ECO:0000313" key="4">
    <source>
        <dbReference type="Proteomes" id="UP000698242"/>
    </source>
</evidence>
<dbReference type="AlphaFoldDB" id="A0A921NSR0"/>
<dbReference type="PROSITE" id="PS51186">
    <property type="entry name" value="GNAT"/>
    <property type="match status" value="1"/>
</dbReference>
<proteinExistence type="predicted"/>
<keyword evidence="1" id="KW-0046">Antibiotic resistance</keyword>
<sequence length="165" mass="18325">MPGEYRFRPLVADDRRLFDRWLAEPHMEGWWGDADTEWAQIMREWAAGGDADMRIVEHEGYPFAYVQDYDAHSCTMPHYAHLPKGTRAMDAFLGDRAYLGRGHAAAFLRQRALRLAAKGAPLVAVDPAPGNARAIAAYGRAGFSGAGAARDAEGRPVRVMTLRPR</sequence>
<evidence type="ECO:0000256" key="1">
    <source>
        <dbReference type="ARBA" id="ARBA00023251"/>
    </source>
</evidence>
<dbReference type="GO" id="GO:0046677">
    <property type="term" value="P:response to antibiotic"/>
    <property type="evidence" value="ECO:0007669"/>
    <property type="project" value="UniProtKB-KW"/>
</dbReference>
<evidence type="ECO:0000259" key="2">
    <source>
        <dbReference type="PROSITE" id="PS51186"/>
    </source>
</evidence>
<name>A0A921NSR0_9RHOB</name>
<dbReference type="SUPFAM" id="SSF55729">
    <property type="entry name" value="Acyl-CoA N-acyltransferases (Nat)"/>
    <property type="match status" value="1"/>
</dbReference>
<reference evidence="3" key="1">
    <citation type="submission" date="2013-03" db="EMBL/GenBank/DDBJ databases">
        <title>Genome Sequence of the Profundibacterium mesophilum strain KAUST100406-0324T from Red Sea, a novel genus in the family Rhodobacteraceae.</title>
        <authorList>
            <person name="Essack M."/>
            <person name="Alam I."/>
            <person name="Lafi F."/>
            <person name="Alawi W."/>
            <person name="Kamanu F."/>
            <person name="Al-Suwailem A."/>
            <person name="Lee O.O."/>
            <person name="Xu Y."/>
            <person name="Bajic V."/>
            <person name="Qian P.-Y."/>
            <person name="Archer J."/>
        </authorList>
    </citation>
    <scope>NUCLEOTIDE SEQUENCE</scope>
    <source>
        <strain evidence="3">KAUST100406-0324</strain>
    </source>
</reference>
<feature type="domain" description="N-acetyltransferase" evidence="2">
    <location>
        <begin position="5"/>
        <end position="165"/>
    </location>
</feature>
<dbReference type="GO" id="GO:0016410">
    <property type="term" value="F:N-acyltransferase activity"/>
    <property type="evidence" value="ECO:0007669"/>
    <property type="project" value="TreeGrafter"/>
</dbReference>
<dbReference type="RefSeq" id="WP_159963858.1">
    <property type="nucleotide sequence ID" value="NZ_APKE01000006.1"/>
</dbReference>
<comment type="caution">
    <text evidence="3">The sequence shown here is derived from an EMBL/GenBank/DDBJ whole genome shotgun (WGS) entry which is preliminary data.</text>
</comment>
<dbReference type="Pfam" id="PF13523">
    <property type="entry name" value="Acetyltransf_8"/>
    <property type="match status" value="1"/>
</dbReference>
<dbReference type="Gene3D" id="3.40.630.30">
    <property type="match status" value="1"/>
</dbReference>
<dbReference type="InterPro" id="IPR016181">
    <property type="entry name" value="Acyl_CoA_acyltransferase"/>
</dbReference>
<gene>
    <name evidence="3" type="ORF">PMES_00398</name>
</gene>
<keyword evidence="4" id="KW-1185">Reference proteome</keyword>
<protein>
    <submittedName>
        <fullName evidence="3">Acetyltransferase domain containing protein</fullName>
    </submittedName>
</protein>
<dbReference type="EMBL" id="APKE01000006">
    <property type="protein sequence ID" value="KAF0677252.1"/>
    <property type="molecule type" value="Genomic_DNA"/>
</dbReference>